<evidence type="ECO:0000313" key="1">
    <source>
        <dbReference type="EMBL" id="PQP93403.1"/>
    </source>
</evidence>
<dbReference type="AlphaFoldDB" id="A0A314XPZ5"/>
<name>A0A314XPZ5_PRUYE</name>
<accession>A0A314XPZ5</accession>
<organism evidence="1 2">
    <name type="scientific">Prunus yedoensis var. nudiflora</name>
    <dbReference type="NCBI Taxonomy" id="2094558"/>
    <lineage>
        <taxon>Eukaryota</taxon>
        <taxon>Viridiplantae</taxon>
        <taxon>Streptophyta</taxon>
        <taxon>Embryophyta</taxon>
        <taxon>Tracheophyta</taxon>
        <taxon>Spermatophyta</taxon>
        <taxon>Magnoliopsida</taxon>
        <taxon>eudicotyledons</taxon>
        <taxon>Gunneridae</taxon>
        <taxon>Pentapetalae</taxon>
        <taxon>rosids</taxon>
        <taxon>fabids</taxon>
        <taxon>Rosales</taxon>
        <taxon>Rosaceae</taxon>
        <taxon>Amygdaloideae</taxon>
        <taxon>Amygdaleae</taxon>
        <taxon>Prunus</taxon>
    </lineage>
</organism>
<dbReference type="Proteomes" id="UP000250321">
    <property type="component" value="Unassembled WGS sequence"/>
</dbReference>
<gene>
    <name evidence="1" type="ORF">Pyn_04101</name>
</gene>
<comment type="caution">
    <text evidence="1">The sequence shown here is derived from an EMBL/GenBank/DDBJ whole genome shotgun (WGS) entry which is preliminary data.</text>
</comment>
<sequence>MHCTLKHWCLNPSVPVIHLWEHKSCWNCVHEAGECSVLQTHATSLVQVWTGWGGGDTRTEDLFTGMVFVMAFKLKYEAIEADLSGLLELNFSILICWPAVLPFKPWRRPA</sequence>
<dbReference type="EMBL" id="PJQY01002462">
    <property type="protein sequence ID" value="PQP93403.1"/>
    <property type="molecule type" value="Genomic_DNA"/>
</dbReference>
<proteinExistence type="predicted"/>
<reference evidence="1 2" key="1">
    <citation type="submission" date="2018-02" db="EMBL/GenBank/DDBJ databases">
        <title>Draft genome of wild Prunus yedoensis var. nudiflora.</title>
        <authorList>
            <person name="Baek S."/>
            <person name="Kim J.-H."/>
            <person name="Choi K."/>
            <person name="Kim G.-B."/>
            <person name="Cho A."/>
            <person name="Jang H."/>
            <person name="Shin C.-H."/>
            <person name="Yu H.-J."/>
            <person name="Mun J.-H."/>
        </authorList>
    </citation>
    <scope>NUCLEOTIDE SEQUENCE [LARGE SCALE GENOMIC DNA]</scope>
    <source>
        <strain evidence="2">cv. Jeju island</strain>
        <tissue evidence="1">Leaf</tissue>
    </source>
</reference>
<evidence type="ECO:0000313" key="2">
    <source>
        <dbReference type="Proteomes" id="UP000250321"/>
    </source>
</evidence>
<protein>
    <submittedName>
        <fullName evidence="1">Uncharacterized protein</fullName>
    </submittedName>
</protein>
<keyword evidence="2" id="KW-1185">Reference proteome</keyword>